<dbReference type="InterPro" id="IPR005025">
    <property type="entry name" value="FMN_Rdtase-like_dom"/>
</dbReference>
<evidence type="ECO:0000256" key="2">
    <source>
        <dbReference type="ARBA" id="ARBA00038292"/>
    </source>
</evidence>
<comment type="similarity">
    <text evidence="2">Belongs to the SsuE family. Isf subfamily.</text>
</comment>
<dbReference type="Proteomes" id="UP001500837">
    <property type="component" value="Unassembled WGS sequence"/>
</dbReference>
<evidence type="ECO:0000313" key="6">
    <source>
        <dbReference type="Proteomes" id="UP001500837"/>
    </source>
</evidence>
<dbReference type="InterPro" id="IPR029039">
    <property type="entry name" value="Flavoprotein-like_sf"/>
</dbReference>
<protein>
    <recommendedName>
        <fullName evidence="4">NADPH-dependent FMN reductase-like domain-containing protein</fullName>
    </recommendedName>
</protein>
<keyword evidence="6" id="KW-1185">Reference proteome</keyword>
<dbReference type="Gene3D" id="3.40.50.360">
    <property type="match status" value="1"/>
</dbReference>
<evidence type="ECO:0000256" key="1">
    <source>
        <dbReference type="ARBA" id="ARBA00001966"/>
    </source>
</evidence>
<name>A0AAV3S5E5_9EURY</name>
<proteinExistence type="inferred from homology"/>
<feature type="domain" description="NADPH-dependent FMN reductase-like" evidence="4">
    <location>
        <begin position="59"/>
        <end position="110"/>
    </location>
</feature>
<comment type="cofactor">
    <cofactor evidence="1">
        <name>[4Fe-4S] cluster</name>
        <dbReference type="ChEBI" id="CHEBI:49883"/>
    </cofactor>
</comment>
<gene>
    <name evidence="5" type="ORF">GCM10009066_06350</name>
</gene>
<dbReference type="SUPFAM" id="SSF52218">
    <property type="entry name" value="Flavoproteins"/>
    <property type="match status" value="1"/>
</dbReference>
<accession>A0AAV3S5E5</accession>
<feature type="compositionally biased region" description="Basic and acidic residues" evidence="3">
    <location>
        <begin position="12"/>
        <end position="24"/>
    </location>
</feature>
<comment type="caution">
    <text evidence="5">The sequence shown here is derived from an EMBL/GenBank/DDBJ whole genome shotgun (WGS) entry which is preliminary data.</text>
</comment>
<dbReference type="Pfam" id="PF03358">
    <property type="entry name" value="FMN_red"/>
    <property type="match status" value="1"/>
</dbReference>
<evidence type="ECO:0000256" key="3">
    <source>
        <dbReference type="SAM" id="MobiDB-lite"/>
    </source>
</evidence>
<feature type="region of interest" description="Disordered" evidence="3">
    <location>
        <begin position="1"/>
        <end position="55"/>
    </location>
</feature>
<dbReference type="EMBL" id="BAAABL010000033">
    <property type="protein sequence ID" value="GAA0294606.1"/>
    <property type="molecule type" value="Genomic_DNA"/>
</dbReference>
<evidence type="ECO:0000313" key="5">
    <source>
        <dbReference type="EMBL" id="GAA0294606.1"/>
    </source>
</evidence>
<dbReference type="AlphaFoldDB" id="A0AAV3S5E5"/>
<dbReference type="GO" id="GO:0016491">
    <property type="term" value="F:oxidoreductase activity"/>
    <property type="evidence" value="ECO:0007669"/>
    <property type="project" value="InterPro"/>
</dbReference>
<reference evidence="5 6" key="1">
    <citation type="journal article" date="2019" name="Int. J. Syst. Evol. Microbiol.">
        <title>The Global Catalogue of Microorganisms (GCM) 10K type strain sequencing project: providing services to taxonomists for standard genome sequencing and annotation.</title>
        <authorList>
            <consortium name="The Broad Institute Genomics Platform"/>
            <consortium name="The Broad Institute Genome Sequencing Center for Infectious Disease"/>
            <person name="Wu L."/>
            <person name="Ma J."/>
        </authorList>
    </citation>
    <scope>NUCLEOTIDE SEQUENCE [LARGE SCALE GENOMIC DNA]</scope>
    <source>
        <strain evidence="5 6">JCM 16330</strain>
    </source>
</reference>
<sequence>MAYLPPPAAKRLRSDELDCHETRQGKPTYNGLPRPSRGGSISGRKALGDETTTMMDRPTIVGIAGSRRDGSYTRTTVERVLDACEATGAETDLLALGDVDRAFDDRGGIIDPDLNGRVEEFAESLVEHAERYRDAAPLAQRR</sequence>
<evidence type="ECO:0000259" key="4">
    <source>
        <dbReference type="Pfam" id="PF03358"/>
    </source>
</evidence>
<organism evidence="5 6">
    <name type="scientific">Halarchaeum salinum</name>
    <dbReference type="NCBI Taxonomy" id="489912"/>
    <lineage>
        <taxon>Archaea</taxon>
        <taxon>Methanobacteriati</taxon>
        <taxon>Methanobacteriota</taxon>
        <taxon>Stenosarchaea group</taxon>
        <taxon>Halobacteria</taxon>
        <taxon>Halobacteriales</taxon>
        <taxon>Halobacteriaceae</taxon>
    </lineage>
</organism>